<sequence length="40" mass="4810">MHGFKGKYSALSIIMHQHFRQTQTECDICLNIKYSYFIKQ</sequence>
<organism evidence="1">
    <name type="scientific">Anguilla anguilla</name>
    <name type="common">European freshwater eel</name>
    <name type="synonym">Muraena anguilla</name>
    <dbReference type="NCBI Taxonomy" id="7936"/>
    <lineage>
        <taxon>Eukaryota</taxon>
        <taxon>Metazoa</taxon>
        <taxon>Chordata</taxon>
        <taxon>Craniata</taxon>
        <taxon>Vertebrata</taxon>
        <taxon>Euteleostomi</taxon>
        <taxon>Actinopterygii</taxon>
        <taxon>Neopterygii</taxon>
        <taxon>Teleostei</taxon>
        <taxon>Anguilliformes</taxon>
        <taxon>Anguillidae</taxon>
        <taxon>Anguilla</taxon>
    </lineage>
</organism>
<reference evidence="1" key="2">
    <citation type="journal article" date="2015" name="Fish Shellfish Immunol.">
        <title>Early steps in the European eel (Anguilla anguilla)-Vibrio vulnificus interaction in the gills: Role of the RtxA13 toxin.</title>
        <authorList>
            <person name="Callol A."/>
            <person name="Pajuelo D."/>
            <person name="Ebbesson L."/>
            <person name="Teles M."/>
            <person name="MacKenzie S."/>
            <person name="Amaro C."/>
        </authorList>
    </citation>
    <scope>NUCLEOTIDE SEQUENCE</scope>
</reference>
<reference evidence="1" key="1">
    <citation type="submission" date="2014-11" db="EMBL/GenBank/DDBJ databases">
        <authorList>
            <person name="Amaro Gonzalez C."/>
        </authorList>
    </citation>
    <scope>NUCLEOTIDE SEQUENCE</scope>
</reference>
<protein>
    <submittedName>
        <fullName evidence="1">Uncharacterized protein</fullName>
    </submittedName>
</protein>
<evidence type="ECO:0000313" key="1">
    <source>
        <dbReference type="EMBL" id="JAG99939.1"/>
    </source>
</evidence>
<name>A0A0E9P7B5_ANGAN</name>
<proteinExistence type="predicted"/>
<dbReference type="EMBL" id="GBXM01108637">
    <property type="protein sequence ID" value="JAG99939.1"/>
    <property type="molecule type" value="Transcribed_RNA"/>
</dbReference>
<dbReference type="AlphaFoldDB" id="A0A0E9P7B5"/>
<accession>A0A0E9P7B5</accession>